<protein>
    <submittedName>
        <fullName evidence="1">Uncharacterized protein</fullName>
    </submittedName>
</protein>
<reference evidence="1" key="1">
    <citation type="submission" date="2014-09" db="EMBL/GenBank/DDBJ databases">
        <authorList>
            <person name="Magalhaes I.L.F."/>
            <person name="Oliveira U."/>
            <person name="Santos F.R."/>
            <person name="Vidigal T.H.D.A."/>
            <person name="Brescovit A.D."/>
            <person name="Santos A.J."/>
        </authorList>
    </citation>
    <scope>NUCLEOTIDE SEQUENCE</scope>
    <source>
        <tissue evidence="1">Shoot tissue taken approximately 20 cm above the soil surface</tissue>
    </source>
</reference>
<accession>A0A0A8ZSG9</accession>
<evidence type="ECO:0000313" key="1">
    <source>
        <dbReference type="EMBL" id="JAD41741.1"/>
    </source>
</evidence>
<organism evidence="1">
    <name type="scientific">Arundo donax</name>
    <name type="common">Giant reed</name>
    <name type="synonym">Donax arundinaceus</name>
    <dbReference type="NCBI Taxonomy" id="35708"/>
    <lineage>
        <taxon>Eukaryota</taxon>
        <taxon>Viridiplantae</taxon>
        <taxon>Streptophyta</taxon>
        <taxon>Embryophyta</taxon>
        <taxon>Tracheophyta</taxon>
        <taxon>Spermatophyta</taxon>
        <taxon>Magnoliopsida</taxon>
        <taxon>Liliopsida</taxon>
        <taxon>Poales</taxon>
        <taxon>Poaceae</taxon>
        <taxon>PACMAD clade</taxon>
        <taxon>Arundinoideae</taxon>
        <taxon>Arundineae</taxon>
        <taxon>Arundo</taxon>
    </lineage>
</organism>
<proteinExistence type="predicted"/>
<sequence length="12" mass="1464">MKLVVNYKNELL</sequence>
<dbReference type="EMBL" id="GBRH01256154">
    <property type="protein sequence ID" value="JAD41741.1"/>
    <property type="molecule type" value="Transcribed_RNA"/>
</dbReference>
<name>A0A0A8ZSG9_ARUDO</name>
<reference evidence="1" key="2">
    <citation type="journal article" date="2015" name="Data Brief">
        <title>Shoot transcriptome of the giant reed, Arundo donax.</title>
        <authorList>
            <person name="Barrero R.A."/>
            <person name="Guerrero F.D."/>
            <person name="Moolhuijzen P."/>
            <person name="Goolsby J.A."/>
            <person name="Tidwell J."/>
            <person name="Bellgard S.E."/>
            <person name="Bellgard M.I."/>
        </authorList>
    </citation>
    <scope>NUCLEOTIDE SEQUENCE</scope>
    <source>
        <tissue evidence="1">Shoot tissue taken approximately 20 cm above the soil surface</tissue>
    </source>
</reference>